<keyword evidence="12" id="KW-1185">Reference proteome</keyword>
<feature type="compositionally biased region" description="Low complexity" evidence="9">
    <location>
        <begin position="396"/>
        <end position="406"/>
    </location>
</feature>
<dbReference type="SMART" id="SM00380">
    <property type="entry name" value="AP2"/>
    <property type="match status" value="1"/>
</dbReference>
<feature type="region of interest" description="Disordered" evidence="9">
    <location>
        <begin position="265"/>
        <end position="324"/>
    </location>
</feature>
<feature type="domain" description="AP2/ERF" evidence="10">
    <location>
        <begin position="197"/>
        <end position="254"/>
    </location>
</feature>
<evidence type="ECO:0000256" key="7">
    <source>
        <dbReference type="ARBA" id="ARBA00023242"/>
    </source>
</evidence>
<evidence type="ECO:0000256" key="8">
    <source>
        <dbReference type="ARBA" id="ARBA00024343"/>
    </source>
</evidence>
<evidence type="ECO:0000313" key="11">
    <source>
        <dbReference type="EMBL" id="KAK6919039.1"/>
    </source>
</evidence>
<feature type="compositionally biased region" description="Basic and acidic residues" evidence="9">
    <location>
        <begin position="18"/>
        <end position="28"/>
    </location>
</feature>
<dbReference type="GO" id="GO:0000976">
    <property type="term" value="F:transcription cis-regulatory region binding"/>
    <property type="evidence" value="ECO:0007669"/>
    <property type="project" value="UniProtKB-ARBA"/>
</dbReference>
<dbReference type="GO" id="GO:0003700">
    <property type="term" value="F:DNA-binding transcription factor activity"/>
    <property type="evidence" value="ECO:0007669"/>
    <property type="project" value="InterPro"/>
</dbReference>
<dbReference type="GO" id="GO:0005634">
    <property type="term" value="C:nucleus"/>
    <property type="evidence" value="ECO:0007669"/>
    <property type="project" value="UniProtKB-SubCell"/>
</dbReference>
<keyword evidence="4" id="KW-0238">DNA-binding</keyword>
<evidence type="ECO:0000256" key="6">
    <source>
        <dbReference type="ARBA" id="ARBA00023163"/>
    </source>
</evidence>
<protein>
    <submittedName>
        <fullName evidence="11">AP2/ERF domain</fullName>
    </submittedName>
</protein>
<feature type="region of interest" description="Disordered" evidence="9">
    <location>
        <begin position="1"/>
        <end position="61"/>
    </location>
</feature>
<name>A0AAN8UTV4_9MAGN</name>
<reference evidence="11 12" key="1">
    <citation type="submission" date="2023-12" db="EMBL/GenBank/DDBJ databases">
        <title>A high-quality genome assembly for Dillenia turbinata (Dilleniales).</title>
        <authorList>
            <person name="Chanderbali A."/>
        </authorList>
    </citation>
    <scope>NUCLEOTIDE SEQUENCE [LARGE SCALE GENOMIC DNA]</scope>
    <source>
        <strain evidence="11">LSX21</strain>
        <tissue evidence="11">Leaf</tissue>
    </source>
</reference>
<sequence>MAGKNKGKKMADDDAEMDFDRDQSKPFFEEASSMSNRPLKKIRSPEREQHTPINSSSSVSLPIPSLSLPPSYSSPSRLIFPFAFDNSQTLETPIQTPHFRTATSPFPFIQPQHQQRPQQMISFSPHINLNYNHPQNITGDPTMMTSPQQHQFLQYWSDALNLSPSGRLMMMNRLSQETGRNPLFRPPVGPMISTTKLYRGVRQRHWGKWVAEIRLPRNRTRLWLGTFDTAEDAAMAYDREAYRLRGENAKLNFPEMFLNKDKEENMDKERATSSNAQSSCSSSPPTPHEKSVITQQQSQDQQHQESINLPTHVSESPVDGSEVVEGNAGVLGAGMENWGEMAEAWFNATGWGPGSPVWDDLDSNNDLLLRSNIPFGNSNQQGLLDSDVSKQQDNLSSASASSTSSACPMKPFSWKGQE</sequence>
<evidence type="ECO:0000256" key="4">
    <source>
        <dbReference type="ARBA" id="ARBA00023125"/>
    </source>
</evidence>
<feature type="region of interest" description="Disordered" evidence="9">
    <location>
        <begin position="378"/>
        <end position="418"/>
    </location>
</feature>
<evidence type="ECO:0000256" key="9">
    <source>
        <dbReference type="SAM" id="MobiDB-lite"/>
    </source>
</evidence>
<dbReference type="PRINTS" id="PR00367">
    <property type="entry name" value="ETHRSPELEMNT"/>
</dbReference>
<dbReference type="InterPro" id="IPR016177">
    <property type="entry name" value="DNA-bd_dom_sf"/>
</dbReference>
<dbReference type="Proteomes" id="UP001370490">
    <property type="component" value="Unassembled WGS sequence"/>
</dbReference>
<comment type="subcellular location">
    <subcellularLocation>
        <location evidence="1">Nucleus</location>
    </subcellularLocation>
</comment>
<dbReference type="CDD" id="cd00018">
    <property type="entry name" value="AP2"/>
    <property type="match status" value="1"/>
</dbReference>
<dbReference type="InterPro" id="IPR001471">
    <property type="entry name" value="AP2/ERF_dom"/>
</dbReference>
<dbReference type="PROSITE" id="PS51032">
    <property type="entry name" value="AP2_ERF"/>
    <property type="match status" value="1"/>
</dbReference>
<dbReference type="InterPro" id="IPR051758">
    <property type="entry name" value="ERF/AP2-like"/>
</dbReference>
<comment type="caution">
    <text evidence="11">The sequence shown here is derived from an EMBL/GenBank/DDBJ whole genome shotgun (WGS) entry which is preliminary data.</text>
</comment>
<feature type="compositionally biased region" description="Low complexity" evidence="9">
    <location>
        <begin position="273"/>
        <end position="283"/>
    </location>
</feature>
<dbReference type="InterPro" id="IPR036955">
    <property type="entry name" value="AP2/ERF_dom_sf"/>
</dbReference>
<dbReference type="Gene3D" id="3.30.730.10">
    <property type="entry name" value="AP2/ERF domain"/>
    <property type="match status" value="1"/>
</dbReference>
<dbReference type="GO" id="GO:0009873">
    <property type="term" value="P:ethylene-activated signaling pathway"/>
    <property type="evidence" value="ECO:0007669"/>
    <property type="project" value="UniProtKB-KW"/>
</dbReference>
<dbReference type="PANTHER" id="PTHR31657:SF19">
    <property type="entry name" value="ETHYLENE-RESPONSIVE TRANSCRIPTION FACTOR ERF053"/>
    <property type="match status" value="1"/>
</dbReference>
<dbReference type="EMBL" id="JBAMMX010000022">
    <property type="protein sequence ID" value="KAK6919039.1"/>
    <property type="molecule type" value="Genomic_DNA"/>
</dbReference>
<evidence type="ECO:0000256" key="1">
    <source>
        <dbReference type="ARBA" id="ARBA00004123"/>
    </source>
</evidence>
<feature type="compositionally biased region" description="Polar residues" evidence="9">
    <location>
        <begin position="305"/>
        <end position="314"/>
    </location>
</feature>
<keyword evidence="2" id="KW-0936">Ethylene signaling pathway</keyword>
<dbReference type="FunFam" id="3.30.730.10:FF:000001">
    <property type="entry name" value="Ethylene-responsive transcription factor 2"/>
    <property type="match status" value="1"/>
</dbReference>
<keyword evidence="6" id="KW-0804">Transcription</keyword>
<evidence type="ECO:0000259" key="10">
    <source>
        <dbReference type="PROSITE" id="PS51032"/>
    </source>
</evidence>
<dbReference type="SUPFAM" id="SSF54171">
    <property type="entry name" value="DNA-binding domain"/>
    <property type="match status" value="1"/>
</dbReference>
<dbReference type="PANTHER" id="PTHR31657">
    <property type="entry name" value="ETHYLENE-RESPONSIVE TRANSCRIPTION FACTOR ERF061"/>
    <property type="match status" value="1"/>
</dbReference>
<organism evidence="11 12">
    <name type="scientific">Dillenia turbinata</name>
    <dbReference type="NCBI Taxonomy" id="194707"/>
    <lineage>
        <taxon>Eukaryota</taxon>
        <taxon>Viridiplantae</taxon>
        <taxon>Streptophyta</taxon>
        <taxon>Embryophyta</taxon>
        <taxon>Tracheophyta</taxon>
        <taxon>Spermatophyta</taxon>
        <taxon>Magnoliopsida</taxon>
        <taxon>eudicotyledons</taxon>
        <taxon>Gunneridae</taxon>
        <taxon>Pentapetalae</taxon>
        <taxon>Dilleniales</taxon>
        <taxon>Dilleniaceae</taxon>
        <taxon>Dillenia</taxon>
    </lineage>
</organism>
<evidence type="ECO:0000313" key="12">
    <source>
        <dbReference type="Proteomes" id="UP001370490"/>
    </source>
</evidence>
<evidence type="ECO:0000256" key="2">
    <source>
        <dbReference type="ARBA" id="ARBA00022745"/>
    </source>
</evidence>
<keyword evidence="5" id="KW-0010">Activator</keyword>
<comment type="similarity">
    <text evidence="8">Belongs to the AP2/ERF transcription factor family. ERF subfamily.</text>
</comment>
<dbReference type="Pfam" id="PF00847">
    <property type="entry name" value="AP2"/>
    <property type="match status" value="1"/>
</dbReference>
<accession>A0AAN8UTV4</accession>
<evidence type="ECO:0000256" key="5">
    <source>
        <dbReference type="ARBA" id="ARBA00023159"/>
    </source>
</evidence>
<evidence type="ECO:0000256" key="3">
    <source>
        <dbReference type="ARBA" id="ARBA00023015"/>
    </source>
</evidence>
<keyword evidence="3" id="KW-0805">Transcription regulation</keyword>
<gene>
    <name evidence="11" type="ORF">RJ641_017461</name>
</gene>
<feature type="compositionally biased region" description="Polar residues" evidence="9">
    <location>
        <begin position="378"/>
        <end position="395"/>
    </location>
</feature>
<proteinExistence type="inferred from homology"/>
<keyword evidence="7" id="KW-0539">Nucleus</keyword>
<dbReference type="AlphaFoldDB" id="A0AAN8UTV4"/>